<dbReference type="InterPro" id="IPR017439">
    <property type="entry name" value="Amidohydrolase"/>
</dbReference>
<evidence type="ECO:0000256" key="1">
    <source>
        <dbReference type="ARBA" id="ARBA00022801"/>
    </source>
</evidence>
<dbReference type="Pfam" id="PF07687">
    <property type="entry name" value="M20_dimer"/>
    <property type="match status" value="1"/>
</dbReference>
<keyword evidence="2" id="KW-0479">Metal-binding</keyword>
<feature type="binding site" evidence="2">
    <location>
        <position position="169"/>
    </location>
    <ligand>
        <name>Mn(2+)</name>
        <dbReference type="ChEBI" id="CHEBI:29035"/>
        <label>2</label>
    </ligand>
</feature>
<evidence type="ECO:0000259" key="3">
    <source>
        <dbReference type="Pfam" id="PF07687"/>
    </source>
</evidence>
<proteinExistence type="predicted"/>
<organism evidence="4 5">
    <name type="scientific">Desulfotignum phosphitoxidans DSM 13687</name>
    <dbReference type="NCBI Taxonomy" id="1286635"/>
    <lineage>
        <taxon>Bacteria</taxon>
        <taxon>Pseudomonadati</taxon>
        <taxon>Thermodesulfobacteriota</taxon>
        <taxon>Desulfobacteria</taxon>
        <taxon>Desulfobacterales</taxon>
        <taxon>Desulfobacteraceae</taxon>
        <taxon>Desulfotignum</taxon>
    </lineage>
</organism>
<keyword evidence="5" id="KW-1185">Reference proteome</keyword>
<comment type="caution">
    <text evidence="4">The sequence shown here is derived from an EMBL/GenBank/DDBJ whole genome shotgun (WGS) entry which is preliminary data.</text>
</comment>
<dbReference type="SUPFAM" id="SSF53187">
    <property type="entry name" value="Zn-dependent exopeptidases"/>
    <property type="match status" value="1"/>
</dbReference>
<feature type="binding site" evidence="2">
    <location>
        <position position="110"/>
    </location>
    <ligand>
        <name>Mn(2+)</name>
        <dbReference type="ChEBI" id="CHEBI:29035"/>
        <label>2</label>
    </ligand>
</feature>
<name>S0FWL7_9BACT</name>
<dbReference type="PANTHER" id="PTHR11014">
    <property type="entry name" value="PEPTIDASE M20 FAMILY MEMBER"/>
    <property type="match status" value="1"/>
</dbReference>
<dbReference type="InterPro" id="IPR002933">
    <property type="entry name" value="Peptidase_M20"/>
</dbReference>
<dbReference type="InterPro" id="IPR011650">
    <property type="entry name" value="Peptidase_M20_dimer"/>
</dbReference>
<dbReference type="SUPFAM" id="SSF55031">
    <property type="entry name" value="Bacterial exopeptidase dimerisation domain"/>
    <property type="match status" value="1"/>
</dbReference>
<dbReference type="GO" id="GO:0050118">
    <property type="term" value="F:N-acetyldiaminopimelate deacetylase activity"/>
    <property type="evidence" value="ECO:0007669"/>
    <property type="project" value="UniProtKB-EC"/>
</dbReference>
<sequence>MNPAPANQAELDRQIKALEPEVIRLYRHFHQYPELGFKEFRTAEFIETYLADLGLDPFRSAGTGVAAVLDSGNPGPTLMLRADMDALPVTEAAGLDFASKNPGVMHACGHDAHMAMLLAAARVLTDHGTVLKGKIKLVFQPNEEAAGAIYMIEEGIMENPKVDAAMGIHIWSQIPSGQVGISAGTVMGGLDVFKLRIKGKGGHTGYPHQAVDPVIAAAGVIQGVQAIQTREMDAREPTIIMFGRLNAGEKANIIPEHADLEGTIRFLTALPEHSPDNPTQKFIRICEHICDAHRCTCAIDINHENIPLVNDEHMVKMARRTAARVFGSLDAVVESRYIASEDFSEFSSRVPGVFLFLGCADPAKGTDVSHHHPAFAIDESVLTKGVALHVHGALTFLNQT</sequence>
<evidence type="ECO:0000256" key="2">
    <source>
        <dbReference type="PIRSR" id="PIRSR005962-1"/>
    </source>
</evidence>
<comment type="cofactor">
    <cofactor evidence="2">
        <name>Mn(2+)</name>
        <dbReference type="ChEBI" id="CHEBI:29035"/>
    </cofactor>
    <text evidence="2">The Mn(2+) ion enhances activity.</text>
</comment>
<dbReference type="Pfam" id="PF01546">
    <property type="entry name" value="Peptidase_M20"/>
    <property type="match status" value="1"/>
</dbReference>
<feature type="binding site" evidence="2">
    <location>
        <position position="144"/>
    </location>
    <ligand>
        <name>Mn(2+)</name>
        <dbReference type="ChEBI" id="CHEBI:29035"/>
        <label>2</label>
    </ligand>
</feature>
<reference evidence="4 5" key="1">
    <citation type="journal article" date="2013" name="Genome Announc.">
        <title>Draft Genome Sequence of Desulfotignum phosphitoxidans DSM 13687 Strain FiPS-3.</title>
        <authorList>
            <person name="Poehlein A."/>
            <person name="Daniel R."/>
            <person name="Simeonova D.D."/>
        </authorList>
    </citation>
    <scope>NUCLEOTIDE SEQUENCE [LARGE SCALE GENOMIC DNA]</scope>
    <source>
        <strain evidence="4 5">DSM 13687</strain>
    </source>
</reference>
<dbReference type="EMBL" id="APJX01000004">
    <property type="protein sequence ID" value="EMS79463.1"/>
    <property type="molecule type" value="Genomic_DNA"/>
</dbReference>
<feature type="binding site" evidence="2">
    <location>
        <position position="108"/>
    </location>
    <ligand>
        <name>Mn(2+)</name>
        <dbReference type="ChEBI" id="CHEBI:29035"/>
        <label>2</label>
    </ligand>
</feature>
<feature type="binding site" evidence="2">
    <location>
        <position position="371"/>
    </location>
    <ligand>
        <name>Mn(2+)</name>
        <dbReference type="ChEBI" id="CHEBI:29035"/>
        <label>2</label>
    </ligand>
</feature>
<dbReference type="Proteomes" id="UP000014216">
    <property type="component" value="Unassembled WGS sequence"/>
</dbReference>
<dbReference type="RefSeq" id="WP_006965699.1">
    <property type="nucleotide sequence ID" value="NZ_APJX01000004.1"/>
</dbReference>
<dbReference type="PIRSF" id="PIRSF005962">
    <property type="entry name" value="Pept_M20D_amidohydro"/>
    <property type="match status" value="1"/>
</dbReference>
<evidence type="ECO:0000313" key="4">
    <source>
        <dbReference type="EMBL" id="EMS79463.1"/>
    </source>
</evidence>
<accession>S0FWL7</accession>
<feature type="domain" description="Peptidase M20 dimerisation" evidence="3">
    <location>
        <begin position="191"/>
        <end position="289"/>
    </location>
</feature>
<dbReference type="OrthoDB" id="9777385at2"/>
<dbReference type="Gene3D" id="3.30.70.360">
    <property type="match status" value="1"/>
</dbReference>
<dbReference type="PANTHER" id="PTHR11014:SF63">
    <property type="entry name" value="METALLOPEPTIDASE, PUTATIVE (AFU_ORTHOLOGUE AFUA_6G09600)-RELATED"/>
    <property type="match status" value="1"/>
</dbReference>
<protein>
    <submittedName>
        <fullName evidence="4">N-acetyldiaminopimelate deacetylase</fullName>
        <ecNumber evidence="4">3.5.1.47</ecNumber>
    </submittedName>
</protein>
<dbReference type="Gene3D" id="3.40.630.10">
    <property type="entry name" value="Zn peptidases"/>
    <property type="match status" value="1"/>
</dbReference>
<keyword evidence="2" id="KW-0464">Manganese</keyword>
<gene>
    <name evidence="4" type="ORF">Dpo_4c00100</name>
</gene>
<evidence type="ECO:0000313" key="5">
    <source>
        <dbReference type="Proteomes" id="UP000014216"/>
    </source>
</evidence>
<dbReference type="GO" id="GO:0046872">
    <property type="term" value="F:metal ion binding"/>
    <property type="evidence" value="ECO:0007669"/>
    <property type="project" value="UniProtKB-KW"/>
</dbReference>
<dbReference type="NCBIfam" id="TIGR01891">
    <property type="entry name" value="amidohydrolases"/>
    <property type="match status" value="1"/>
</dbReference>
<keyword evidence="1 4" id="KW-0378">Hydrolase</keyword>
<dbReference type="AlphaFoldDB" id="S0FWL7"/>
<dbReference type="EC" id="3.5.1.47" evidence="4"/>
<dbReference type="InterPro" id="IPR036264">
    <property type="entry name" value="Bact_exopeptidase_dim_dom"/>
</dbReference>